<dbReference type="PATRIC" id="fig|447.4.peg.1608"/>
<gene>
    <name evidence="5" type="ORF">Lboz_1505</name>
</gene>
<evidence type="ECO:0000259" key="4">
    <source>
        <dbReference type="Pfam" id="PF03543"/>
    </source>
</evidence>
<dbReference type="OrthoDB" id="5647295at2"/>
<dbReference type="Proteomes" id="UP000054695">
    <property type="component" value="Unassembled WGS sequence"/>
</dbReference>
<dbReference type="EMBL" id="LNXU01000017">
    <property type="protein sequence ID" value="KTC74065.1"/>
    <property type="molecule type" value="Genomic_DNA"/>
</dbReference>
<keyword evidence="2" id="KW-0378">Hydrolase</keyword>
<evidence type="ECO:0000256" key="1">
    <source>
        <dbReference type="ARBA" id="ARBA00022670"/>
    </source>
</evidence>
<evidence type="ECO:0000256" key="2">
    <source>
        <dbReference type="ARBA" id="ARBA00022801"/>
    </source>
</evidence>
<dbReference type="InterPro" id="IPR006473">
    <property type="entry name" value="Peptidase_C58_Yopt"/>
</dbReference>
<keyword evidence="3" id="KW-0788">Thiol protease</keyword>
<dbReference type="GO" id="GO:0006508">
    <property type="term" value="P:proteolysis"/>
    <property type="evidence" value="ECO:0007669"/>
    <property type="project" value="UniProtKB-KW"/>
</dbReference>
<organism evidence="5 6">
    <name type="scientific">Legionella bozemanae</name>
    <name type="common">Fluoribacter bozemanae</name>
    <dbReference type="NCBI Taxonomy" id="447"/>
    <lineage>
        <taxon>Bacteria</taxon>
        <taxon>Pseudomonadati</taxon>
        <taxon>Pseudomonadota</taxon>
        <taxon>Gammaproteobacteria</taxon>
        <taxon>Legionellales</taxon>
        <taxon>Legionellaceae</taxon>
        <taxon>Legionella</taxon>
    </lineage>
</organism>
<dbReference type="GO" id="GO:0004197">
    <property type="term" value="F:cysteine-type endopeptidase activity"/>
    <property type="evidence" value="ECO:0007669"/>
    <property type="project" value="InterPro"/>
</dbReference>
<keyword evidence="1" id="KW-0645">Protease</keyword>
<comment type="caution">
    <text evidence="5">The sequence shown here is derived from an EMBL/GenBank/DDBJ whole genome shotgun (WGS) entry which is preliminary data.</text>
</comment>
<evidence type="ECO:0000256" key="3">
    <source>
        <dbReference type="ARBA" id="ARBA00022807"/>
    </source>
</evidence>
<evidence type="ECO:0000313" key="5">
    <source>
        <dbReference type="EMBL" id="KTC74065.1"/>
    </source>
</evidence>
<protein>
    <submittedName>
        <fullName evidence="5">Ankyrin repeat-containing protein</fullName>
    </submittedName>
</protein>
<reference evidence="5 6" key="1">
    <citation type="submission" date="2015-11" db="EMBL/GenBank/DDBJ databases">
        <title>Genomic analysis of 38 Legionella species identifies large and diverse effector repertoires.</title>
        <authorList>
            <person name="Burstein D."/>
            <person name="Amaro F."/>
            <person name="Zusman T."/>
            <person name="Lifshitz Z."/>
            <person name="Cohen O."/>
            <person name="Gilbert J.A."/>
            <person name="Pupko T."/>
            <person name="Shuman H.A."/>
            <person name="Segal G."/>
        </authorList>
    </citation>
    <scope>NUCLEOTIDE SEQUENCE [LARGE SCALE GENOMIC DNA]</scope>
    <source>
        <strain evidence="5 6">WIGA</strain>
    </source>
</reference>
<accession>A0A0W0RSN2</accession>
<dbReference type="STRING" id="447.Lboz_1505"/>
<keyword evidence="6" id="KW-1185">Reference proteome</keyword>
<feature type="domain" description="Peptidase C58 YopT-type" evidence="4">
    <location>
        <begin position="24"/>
        <end position="165"/>
    </location>
</feature>
<name>A0A0W0RSN2_LEGBO</name>
<sequence>MPSQGKIISAVNLCLKQKNNIDFELNKKGICAGLAALYIKYALENKTSQFFYLLDKLATLPSTYSFGSNNAIDQFIIQVEKAFRTEEFSHYEILQSDIEKLLHIGNKPLRNEFNLGLITDEEHWKEIFKKIARNNRSYLIFSKNHAIALSIENGKYIYTVYDPNYNRETKEFETVDELIKEIKDCFEYNDDSFGLVIRAFAHPNATPEHYPSHDELHQIAFVGQTSANSSFFAALARDIDTLKYLFQQNKINYTNLGKEYFRPEFNDFLLQQPKSSILKNAILRGILLTLFGNLKETEKLIAHYLQTYSTREEQDELKNELQRLLNEPVKERLLLMKKEADYSKILKLFDQLSLSQEPKNQTTYNHLQLLTFVKNEIDTVTINHFLSKLSPEQIIKQIQCAAIANQHHVLNLLINQLTTSKIDPTSFPSIFNKEVIQEINVITLKRLLENGFTVDIQAPDLLTLCMERNDKTIFEIYARAWAEQTKQSTIWENIDKHEYQLIDLNTLVGSTNLLNILTFLRKNEHIKNAWKDNLPEEVIKGALTIAILNGNKEMSLFLQEKLEAKKSHLELETLEFLYKKGLAEENLSILSTLVQLNFNVLHNTQDIRALFMLCFDYDDYSIIEKCFAKASPKIKQLLLEYSLNWNIGPVITLCLQKEPQLFNAYLNDSITNLRKLTKLNRAMNAHPLPPDTLSLNLNTSEQKKAIKDCFKNKLLNLAKTLCNKVVWEEDELDKLLEELILDKNENGIICLLQNFPALKQKPKLVPMLAQNNLFKSIDFLLAKDQIAIEQELSEQIFASALANNYKNLVARFLKLGRVTPDTQFKRPLVELLKQAIERGHDSVLEPFIESSLNFGLDFKELFLFSCAQKQAKIANLLLTKEFILSPTEKQSAIQQLFGEQAASTLFDTIYAQGYGRLYQLMLKTNVQNPRASLLSSIKNREHDPLFQNTALYLNPLKRAIKEKNGEIFNTLFRQSDLPCEPDESILNFLKDPVLFAKVFPLFEKKYGLKKLLDEAFKQKKWATLANLIENKELADLDANLQQGVQEHGMDIIMTYLENLEAHYDKTDVRPQLFKLLANTNPYILTRLAVPYREVIQKTLERIEFNMLEKQLDLNNQIYRYTFNSLPFKQALDELGKIFEECQKIIKEQKIDLAQSIENAGLVSHLAQIKSIMAAQDISPNYLSEEHEELLEKLIENPRFKHICQLEFKLYCLLRQFKKPLSRQSEETQKEFNATIKLLREALAQANLPEHFVLPEIQGYFPPPPSVSSPRLQENKELLPSKSVARPHLATLKKRCTAALDYYLQHRDQTLSLFSYFFDYYRGQTRAEHYRNLIQLAQTEQELCLIEYAILVNDDGTQLKKDLVSQLKFKDEHAAKENLKRVIRHSYAKEELPHLDELIDSINQKINKDDTTATLTLFHDELTYLKQINNPKSSLSNHSFFHAKKQDSDPGFWQWIANWLGFGSSITEENRLSLRQ</sequence>
<proteinExistence type="predicted"/>
<dbReference type="RefSeq" id="WP_058459160.1">
    <property type="nucleotide sequence ID" value="NZ_CAAAIY010000001.1"/>
</dbReference>
<dbReference type="Gene3D" id="3.90.70.20">
    <property type="match status" value="1"/>
</dbReference>
<dbReference type="Pfam" id="PF03543">
    <property type="entry name" value="Peptidase_C58"/>
    <property type="match status" value="1"/>
</dbReference>
<evidence type="ECO:0000313" key="6">
    <source>
        <dbReference type="Proteomes" id="UP000054695"/>
    </source>
</evidence>